<accession>A0ABT2N1J3</accession>
<protein>
    <recommendedName>
        <fullName evidence="3">Transposase</fullName>
    </recommendedName>
</protein>
<organism evidence="1 2">
    <name type="scientific">Laspinema palackyanum D2a</name>
    <dbReference type="NCBI Taxonomy" id="2953684"/>
    <lineage>
        <taxon>Bacteria</taxon>
        <taxon>Bacillati</taxon>
        <taxon>Cyanobacteriota</taxon>
        <taxon>Cyanophyceae</taxon>
        <taxon>Oscillatoriophycideae</taxon>
        <taxon>Oscillatoriales</taxon>
        <taxon>Laspinemataceae</taxon>
        <taxon>Laspinema</taxon>
        <taxon>Laspinema palackyanum</taxon>
    </lineage>
</organism>
<dbReference type="Proteomes" id="UP001525890">
    <property type="component" value="Unassembled WGS sequence"/>
</dbReference>
<comment type="caution">
    <text evidence="1">The sequence shown here is derived from an EMBL/GenBank/DDBJ whole genome shotgun (WGS) entry which is preliminary data.</text>
</comment>
<name>A0ABT2N1J3_9CYAN</name>
<sequence>MKIPTAVAIAVDIPSRVSTVEWVVPLRAYPPRKRQTNRTAIGHLIAGNRE</sequence>
<evidence type="ECO:0000313" key="2">
    <source>
        <dbReference type="Proteomes" id="UP001525890"/>
    </source>
</evidence>
<evidence type="ECO:0000313" key="1">
    <source>
        <dbReference type="EMBL" id="MCT7969502.1"/>
    </source>
</evidence>
<proteinExistence type="predicted"/>
<dbReference type="RefSeq" id="WP_368008960.1">
    <property type="nucleotide sequence ID" value="NZ_JAMXFF010000052.1"/>
</dbReference>
<keyword evidence="2" id="KW-1185">Reference proteome</keyword>
<evidence type="ECO:0008006" key="3">
    <source>
        <dbReference type="Google" id="ProtNLM"/>
    </source>
</evidence>
<gene>
    <name evidence="1" type="ORF">NG799_24620</name>
</gene>
<dbReference type="EMBL" id="JAMXFF010000052">
    <property type="protein sequence ID" value="MCT7969502.1"/>
    <property type="molecule type" value="Genomic_DNA"/>
</dbReference>
<reference evidence="1 2" key="1">
    <citation type="journal article" date="2022" name="Front. Microbiol.">
        <title>High genomic differentiation and limited gene flow indicate recent cryptic speciation within the genus Laspinema (cyanobacteria).</title>
        <authorList>
            <person name="Stanojkovic A."/>
            <person name="Skoupy S."/>
            <person name="Skaloud P."/>
            <person name="Dvorak P."/>
        </authorList>
    </citation>
    <scope>NUCLEOTIDE SEQUENCE [LARGE SCALE GENOMIC DNA]</scope>
    <source>
        <strain evidence="1 2">D2a</strain>
    </source>
</reference>